<gene>
    <name evidence="2" type="ORF">H9628_09785</name>
</gene>
<reference evidence="2 3" key="1">
    <citation type="submission" date="2020-08" db="EMBL/GenBank/DDBJ databases">
        <title>A Genomic Blueprint of the Chicken Gut Microbiome.</title>
        <authorList>
            <person name="Gilroy R."/>
            <person name="Ravi A."/>
            <person name="Getino M."/>
            <person name="Pursley I."/>
            <person name="Horton D.L."/>
            <person name="Alikhan N.-F."/>
            <person name="Baker D."/>
            <person name="Gharbi K."/>
            <person name="Hall N."/>
            <person name="Watson M."/>
            <person name="Adriaenssens E.M."/>
            <person name="Foster-Nyarko E."/>
            <person name="Jarju S."/>
            <person name="Secka A."/>
            <person name="Antonio M."/>
            <person name="Oren A."/>
            <person name="Chaudhuri R."/>
            <person name="La Ragione R.M."/>
            <person name="Hildebrand F."/>
            <person name="Pallen M.J."/>
        </authorList>
    </citation>
    <scope>NUCLEOTIDE SEQUENCE [LARGE SCALE GENOMIC DNA]</scope>
    <source>
        <strain evidence="2 3">Sa1CVA4</strain>
    </source>
</reference>
<evidence type="ECO:0000256" key="1">
    <source>
        <dbReference type="SAM" id="MobiDB-lite"/>
    </source>
</evidence>
<accession>A0ABR8WPE5</accession>
<organism evidence="2 3">
    <name type="scientific">Kaistella pullorum</name>
    <dbReference type="NCBI Taxonomy" id="2763074"/>
    <lineage>
        <taxon>Bacteria</taxon>
        <taxon>Pseudomonadati</taxon>
        <taxon>Bacteroidota</taxon>
        <taxon>Flavobacteriia</taxon>
        <taxon>Flavobacteriales</taxon>
        <taxon>Weeksellaceae</taxon>
        <taxon>Chryseobacterium group</taxon>
        <taxon>Kaistella</taxon>
    </lineage>
</organism>
<keyword evidence="3" id="KW-1185">Reference proteome</keyword>
<dbReference type="Proteomes" id="UP000626242">
    <property type="component" value="Unassembled WGS sequence"/>
</dbReference>
<comment type="caution">
    <text evidence="2">The sequence shown here is derived from an EMBL/GenBank/DDBJ whole genome shotgun (WGS) entry which is preliminary data.</text>
</comment>
<name>A0ABR8WPE5_9FLAO</name>
<protein>
    <submittedName>
        <fullName evidence="2">Uncharacterized protein</fullName>
    </submittedName>
</protein>
<dbReference type="EMBL" id="JACSPS010000003">
    <property type="protein sequence ID" value="MBD8018763.1"/>
    <property type="molecule type" value="Genomic_DNA"/>
</dbReference>
<proteinExistence type="predicted"/>
<evidence type="ECO:0000313" key="3">
    <source>
        <dbReference type="Proteomes" id="UP000626242"/>
    </source>
</evidence>
<evidence type="ECO:0000313" key="2">
    <source>
        <dbReference type="EMBL" id="MBD8018763.1"/>
    </source>
</evidence>
<feature type="region of interest" description="Disordered" evidence="1">
    <location>
        <begin position="27"/>
        <end position="56"/>
    </location>
</feature>
<dbReference type="RefSeq" id="WP_251833970.1">
    <property type="nucleotide sequence ID" value="NZ_JACSPS010000003.1"/>
</dbReference>
<sequence length="87" mass="9777">MMRFIYLYFIFFAILVPAQQSTNRFEQEEYNSDVMEDAKPEEALPDVAASSPGDPADPTPIDDYLPLLVIAGIGLIAWKVRKRGVTL</sequence>